<dbReference type="PROSITE" id="PS50893">
    <property type="entry name" value="ABC_TRANSPORTER_2"/>
    <property type="match status" value="1"/>
</dbReference>
<keyword evidence="2 4" id="KW-0067">ATP-binding</keyword>
<evidence type="ECO:0000259" key="3">
    <source>
        <dbReference type="PROSITE" id="PS50893"/>
    </source>
</evidence>
<dbReference type="EMBL" id="VSSQ01047209">
    <property type="protein sequence ID" value="MPN01185.1"/>
    <property type="molecule type" value="Genomic_DNA"/>
</dbReference>
<dbReference type="GO" id="GO:0005524">
    <property type="term" value="F:ATP binding"/>
    <property type="evidence" value="ECO:0007669"/>
    <property type="project" value="UniProtKB-KW"/>
</dbReference>
<evidence type="ECO:0000256" key="2">
    <source>
        <dbReference type="ARBA" id="ARBA00022840"/>
    </source>
</evidence>
<dbReference type="PANTHER" id="PTHR43790">
    <property type="entry name" value="CARBOHYDRATE TRANSPORT ATP-BINDING PROTEIN MG119-RELATED"/>
    <property type="match status" value="1"/>
</dbReference>
<keyword evidence="1" id="KW-0547">Nucleotide-binding</keyword>
<dbReference type="Pfam" id="PF00005">
    <property type="entry name" value="ABC_tran"/>
    <property type="match status" value="1"/>
</dbReference>
<gene>
    <name evidence="4" type="primary">mglA_61</name>
    <name evidence="4" type="ORF">SDC9_148391</name>
</gene>
<dbReference type="InterPro" id="IPR003439">
    <property type="entry name" value="ABC_transporter-like_ATP-bd"/>
</dbReference>
<dbReference type="AlphaFoldDB" id="A0A645EGN9"/>
<evidence type="ECO:0000256" key="1">
    <source>
        <dbReference type="ARBA" id="ARBA00022741"/>
    </source>
</evidence>
<proteinExistence type="predicted"/>
<dbReference type="SUPFAM" id="SSF52540">
    <property type="entry name" value="P-loop containing nucleoside triphosphate hydrolases"/>
    <property type="match status" value="1"/>
</dbReference>
<protein>
    <submittedName>
        <fullName evidence="4">Galactose/methyl galactoside import ATP-binding protein MglA</fullName>
        <ecNumber evidence="4">3.6.3.17</ecNumber>
    </submittedName>
</protein>
<dbReference type="EC" id="3.6.3.17" evidence="4"/>
<dbReference type="Gene3D" id="3.40.50.300">
    <property type="entry name" value="P-loop containing nucleotide triphosphate hydrolases"/>
    <property type="match status" value="1"/>
</dbReference>
<name>A0A645EGN9_9ZZZZ</name>
<evidence type="ECO:0000313" key="4">
    <source>
        <dbReference type="EMBL" id="MPN01185.1"/>
    </source>
</evidence>
<organism evidence="4">
    <name type="scientific">bioreactor metagenome</name>
    <dbReference type="NCBI Taxonomy" id="1076179"/>
    <lineage>
        <taxon>unclassified sequences</taxon>
        <taxon>metagenomes</taxon>
        <taxon>ecological metagenomes</taxon>
    </lineage>
</organism>
<dbReference type="GO" id="GO:0016887">
    <property type="term" value="F:ATP hydrolysis activity"/>
    <property type="evidence" value="ECO:0007669"/>
    <property type="project" value="InterPro"/>
</dbReference>
<reference evidence="4" key="1">
    <citation type="submission" date="2019-08" db="EMBL/GenBank/DDBJ databases">
        <authorList>
            <person name="Kucharzyk K."/>
            <person name="Murdoch R.W."/>
            <person name="Higgins S."/>
            <person name="Loffler F."/>
        </authorList>
    </citation>
    <scope>NUCLEOTIDE SEQUENCE</scope>
</reference>
<dbReference type="InterPro" id="IPR050107">
    <property type="entry name" value="ABC_carbohydrate_import_ATPase"/>
</dbReference>
<accession>A0A645EGN9</accession>
<keyword evidence="4" id="KW-0378">Hydrolase</keyword>
<dbReference type="InterPro" id="IPR027417">
    <property type="entry name" value="P-loop_NTPase"/>
</dbReference>
<dbReference type="PANTHER" id="PTHR43790:SF4">
    <property type="entry name" value="GUANOSINE IMPORT ATP-BINDING PROTEIN NUPO"/>
    <property type="match status" value="1"/>
</dbReference>
<dbReference type="CDD" id="cd03215">
    <property type="entry name" value="ABC_Carb_Monos_II"/>
    <property type="match status" value="1"/>
</dbReference>
<feature type="domain" description="ABC transporter" evidence="3">
    <location>
        <begin position="1"/>
        <end position="234"/>
    </location>
</feature>
<sequence length="239" mass="25698">MDEVSFTAYSGEILGIAGITGSGQRELLEAIAGLQRIEPGSSIRFIPPAGQEVDLVGKSPLDIYKLGVGLAFVPEDRFGMGLVGSMDLADNVMLRSYKNGKSAFTDRKSPRALAQKIVDDLEVVTPSLNIPLRRLSGGNVQKVLVGREIAGKPSLLMTAYAVRGLDINTSYTIYHLLNEQKEHGASVMFVGEDLDVLLELCDRILVLCAGKVSGIVEGRKAKKEEVGLLMTHLGEEAKA</sequence>
<comment type="caution">
    <text evidence="4">The sequence shown here is derived from an EMBL/GenBank/DDBJ whole genome shotgun (WGS) entry which is preliminary data.</text>
</comment>